<keyword evidence="3" id="KW-1185">Reference proteome</keyword>
<proteinExistence type="predicted"/>
<dbReference type="InterPro" id="IPR021109">
    <property type="entry name" value="Peptidase_aspartic_dom_sf"/>
</dbReference>
<dbReference type="EMBL" id="AWET01000036">
    <property type="protein sequence ID" value="ERK00642.1"/>
    <property type="molecule type" value="Genomic_DNA"/>
</dbReference>
<dbReference type="Proteomes" id="UP000016600">
    <property type="component" value="Unassembled WGS sequence"/>
</dbReference>
<protein>
    <submittedName>
        <fullName evidence="2">Aspartyl protease</fullName>
    </submittedName>
</protein>
<organism evidence="2 3">
    <name type="scientific">Hoylesella pleuritidis F0068</name>
    <dbReference type="NCBI Taxonomy" id="1081904"/>
    <lineage>
        <taxon>Bacteria</taxon>
        <taxon>Pseudomonadati</taxon>
        <taxon>Bacteroidota</taxon>
        <taxon>Bacteroidia</taxon>
        <taxon>Bacteroidales</taxon>
        <taxon>Prevotellaceae</taxon>
        <taxon>Hoylesella</taxon>
    </lineage>
</organism>
<name>U2KQ91_9BACT</name>
<gene>
    <name evidence="2" type="ORF">HMPREF1218_0515</name>
</gene>
<dbReference type="SUPFAM" id="SSF50630">
    <property type="entry name" value="Acid proteases"/>
    <property type="match status" value="1"/>
</dbReference>
<dbReference type="AlphaFoldDB" id="U2KQ91"/>
<reference evidence="2 3" key="1">
    <citation type="submission" date="2013-08" db="EMBL/GenBank/DDBJ databases">
        <authorList>
            <person name="Durkin A.S."/>
            <person name="Haft D.R."/>
            <person name="McCorrison J."/>
            <person name="Torralba M."/>
            <person name="Gillis M."/>
            <person name="Haft D.H."/>
            <person name="Methe B."/>
            <person name="Sutton G."/>
            <person name="Nelson K.E."/>
        </authorList>
    </citation>
    <scope>NUCLEOTIDE SEQUENCE [LARGE SCALE GENOMIC DNA]</scope>
    <source>
        <strain evidence="2 3">F0068</strain>
    </source>
</reference>
<dbReference type="GO" id="GO:0008233">
    <property type="term" value="F:peptidase activity"/>
    <property type="evidence" value="ECO:0007669"/>
    <property type="project" value="UniProtKB-KW"/>
</dbReference>
<feature type="chain" id="PRO_5004629507" evidence="1">
    <location>
        <begin position="23"/>
        <end position="440"/>
    </location>
</feature>
<dbReference type="PATRIC" id="fig|1081904.3.peg.1551"/>
<keyword evidence="2" id="KW-0645">Protease</keyword>
<dbReference type="RefSeq" id="WP_021584200.1">
    <property type="nucleotide sequence ID" value="NZ_AWET01000036.1"/>
</dbReference>
<comment type="caution">
    <text evidence="2">The sequence shown here is derived from an EMBL/GenBank/DDBJ whole genome shotgun (WGS) entry which is preliminary data.</text>
</comment>
<dbReference type="GO" id="GO:0006508">
    <property type="term" value="P:proteolysis"/>
    <property type="evidence" value="ECO:0007669"/>
    <property type="project" value="UniProtKB-KW"/>
</dbReference>
<sequence>MLHRILAAVLLTVVYSSTMAQSADRRAGAAMNASDWFRLRKIYQTESHLMSPFLRDMAKALLDDAFNRSEEAAISIRKLLKEHRSKIGLSNIESMVYLLAANESKAGHNKKAADILRDFLQQAQNKLDSTYARMFASHERQFREMAKYAVNKVEGDLKACDIPFRIDSIGPEKKRSIQMTIPAEVNGIGCDINFDTGAGVNIISPELARKCGMRMIDARSWVAGVNMVMGGVALADRVKLGNLVLRNVPFNVIKITSGNAVADQYLRHMDCVMGIPLMRVLRKVQIDFAGNRLLVSREVPAKSEPNLCMNSSNGLMQLQMEHDGDTLIVNPDTGAGHLATLYYRYFKRNAAAVTYKGARTVNSSAGVGGISVTKGYLLKDFSLGIGGISYLLPDVFISMEAESDRNIPASFDGNVGLEYFQKFKFVTFDLDHMAVSLTPY</sequence>
<evidence type="ECO:0000256" key="1">
    <source>
        <dbReference type="SAM" id="SignalP"/>
    </source>
</evidence>
<keyword evidence="1" id="KW-0732">Signal</keyword>
<accession>U2KQ91</accession>
<keyword evidence="2" id="KW-0378">Hydrolase</keyword>
<feature type="signal peptide" evidence="1">
    <location>
        <begin position="1"/>
        <end position="22"/>
    </location>
</feature>
<evidence type="ECO:0000313" key="2">
    <source>
        <dbReference type="EMBL" id="ERK00642.1"/>
    </source>
</evidence>
<evidence type="ECO:0000313" key="3">
    <source>
        <dbReference type="Proteomes" id="UP000016600"/>
    </source>
</evidence>
<dbReference type="Pfam" id="PF13650">
    <property type="entry name" value="Asp_protease_2"/>
    <property type="match status" value="1"/>
</dbReference>
<dbReference type="Gene3D" id="2.40.70.10">
    <property type="entry name" value="Acid Proteases"/>
    <property type="match status" value="1"/>
</dbReference>